<evidence type="ECO:0000313" key="2">
    <source>
        <dbReference type="WBParaSite" id="Minc3s00688g16097"/>
    </source>
</evidence>
<dbReference type="Proteomes" id="UP000887563">
    <property type="component" value="Unplaced"/>
</dbReference>
<keyword evidence="1" id="KW-1185">Reference proteome</keyword>
<reference evidence="2" key="1">
    <citation type="submission" date="2022-11" db="UniProtKB">
        <authorList>
            <consortium name="WormBaseParasite"/>
        </authorList>
    </citation>
    <scope>IDENTIFICATION</scope>
</reference>
<proteinExistence type="predicted"/>
<organism evidence="1 2">
    <name type="scientific">Meloidogyne incognita</name>
    <name type="common">Southern root-knot nematode worm</name>
    <name type="synonym">Oxyuris incognita</name>
    <dbReference type="NCBI Taxonomy" id="6306"/>
    <lineage>
        <taxon>Eukaryota</taxon>
        <taxon>Metazoa</taxon>
        <taxon>Ecdysozoa</taxon>
        <taxon>Nematoda</taxon>
        <taxon>Chromadorea</taxon>
        <taxon>Rhabditida</taxon>
        <taxon>Tylenchina</taxon>
        <taxon>Tylenchomorpha</taxon>
        <taxon>Tylenchoidea</taxon>
        <taxon>Meloidogynidae</taxon>
        <taxon>Meloidogyninae</taxon>
        <taxon>Meloidogyne</taxon>
        <taxon>Meloidogyne incognita group</taxon>
    </lineage>
</organism>
<dbReference type="WBParaSite" id="Minc3s00688g16097">
    <property type="protein sequence ID" value="Minc3s00688g16097"/>
    <property type="gene ID" value="Minc3s00688g16097"/>
</dbReference>
<accession>A0A914LQ11</accession>
<dbReference type="AlphaFoldDB" id="A0A914LQ11"/>
<protein>
    <submittedName>
        <fullName evidence="2">Uncharacterized protein</fullName>
    </submittedName>
</protein>
<name>A0A914LQ11_MELIC</name>
<evidence type="ECO:0000313" key="1">
    <source>
        <dbReference type="Proteomes" id="UP000887563"/>
    </source>
</evidence>
<sequence length="58" mass="6910">MFIDESLMNKLVGFNPNRNPEDFRFVFRFGQLKNLLKTTLFSNILIFLNGFINFSENF</sequence>